<evidence type="ECO:0000256" key="4">
    <source>
        <dbReference type="ARBA" id="ARBA00022692"/>
    </source>
</evidence>
<feature type="transmembrane region" description="Helical" evidence="10">
    <location>
        <begin position="235"/>
        <end position="259"/>
    </location>
</feature>
<keyword evidence="2 10" id="KW-0444">Lipid biosynthesis</keyword>
<dbReference type="Proteomes" id="UP000677054">
    <property type="component" value="Unassembled WGS sequence"/>
</dbReference>
<feature type="transmembrane region" description="Helical" evidence="10">
    <location>
        <begin position="178"/>
        <end position="194"/>
    </location>
</feature>
<dbReference type="GO" id="GO:0030148">
    <property type="term" value="P:sphingolipid biosynthetic process"/>
    <property type="evidence" value="ECO:0007669"/>
    <property type="project" value="TreeGrafter"/>
</dbReference>
<evidence type="ECO:0000256" key="7">
    <source>
        <dbReference type="ARBA" id="ARBA00023098"/>
    </source>
</evidence>
<proteinExistence type="inferred from homology"/>
<gene>
    <name evidence="11" type="ORF">DSTB1V02_LOCUS9313</name>
</gene>
<feature type="transmembrane region" description="Helical" evidence="10">
    <location>
        <begin position="206"/>
        <end position="223"/>
    </location>
</feature>
<name>A0A7R9FNN2_9CRUS</name>
<dbReference type="GO" id="GO:0019367">
    <property type="term" value="P:fatty acid elongation, saturated fatty acid"/>
    <property type="evidence" value="ECO:0007669"/>
    <property type="project" value="TreeGrafter"/>
</dbReference>
<dbReference type="PROSITE" id="PS01188">
    <property type="entry name" value="ELO"/>
    <property type="match status" value="1"/>
</dbReference>
<feature type="transmembrane region" description="Helical" evidence="10">
    <location>
        <begin position="69"/>
        <end position="91"/>
    </location>
</feature>
<keyword evidence="12" id="KW-1185">Reference proteome</keyword>
<sequence length="325" mass="38232">MFPSPSTCVKPSTYPTFNGTRYQQLKQLHAYLDVCDIPFERENLPYSYVFEWELAGRQAEYAQRWFMDYWTVSFVFVALYLILVFWGRRWMASRPAYDLQKPLIAWNLFLSVFSIFSAYRAVPEIYRTVRDDSLYFSMCLGYHLRHNPVVSVWGILFVVSKVVELGDTAFIVLRKQRLLFLHWYHHVTVLLYAWYSCAQGVPTGRFFVTLNALAHAFMYPYYTARAAKIHVPRRLAMSITLFQITQMAFGIYANAYAYFARKLGLHCETPWENIYVSALMYLSYFLLFLNFFVDAYVRRSYGRAKVAAAKGKNIGEELVEYLKIN</sequence>
<keyword evidence="5 10" id="KW-0276">Fatty acid metabolism</keyword>
<dbReference type="GO" id="GO:0009922">
    <property type="term" value="F:fatty acid elongase activity"/>
    <property type="evidence" value="ECO:0007669"/>
    <property type="project" value="UniProtKB-EC"/>
</dbReference>
<evidence type="ECO:0000313" key="11">
    <source>
        <dbReference type="EMBL" id="CAD7249518.1"/>
    </source>
</evidence>
<comment type="catalytic activity">
    <reaction evidence="10">
        <text>a very-long-chain acyl-CoA + malonyl-CoA + H(+) = a very-long-chain 3-oxoacyl-CoA + CO2 + CoA</text>
        <dbReference type="Rhea" id="RHEA:32727"/>
        <dbReference type="ChEBI" id="CHEBI:15378"/>
        <dbReference type="ChEBI" id="CHEBI:16526"/>
        <dbReference type="ChEBI" id="CHEBI:57287"/>
        <dbReference type="ChEBI" id="CHEBI:57384"/>
        <dbReference type="ChEBI" id="CHEBI:90725"/>
        <dbReference type="ChEBI" id="CHEBI:90736"/>
        <dbReference type="EC" id="2.3.1.199"/>
    </reaction>
</comment>
<evidence type="ECO:0000256" key="3">
    <source>
        <dbReference type="ARBA" id="ARBA00022679"/>
    </source>
</evidence>
<dbReference type="EC" id="2.3.1.199" evidence="10"/>
<dbReference type="Pfam" id="PF01151">
    <property type="entry name" value="ELO"/>
    <property type="match status" value="1"/>
</dbReference>
<evidence type="ECO:0000256" key="8">
    <source>
        <dbReference type="ARBA" id="ARBA00023136"/>
    </source>
</evidence>
<keyword evidence="7 10" id="KW-0443">Lipid metabolism</keyword>
<feature type="transmembrane region" description="Helical" evidence="10">
    <location>
        <begin position="274"/>
        <end position="293"/>
    </location>
</feature>
<dbReference type="GO" id="GO:0034626">
    <property type="term" value="P:fatty acid elongation, polyunsaturated fatty acid"/>
    <property type="evidence" value="ECO:0007669"/>
    <property type="project" value="TreeGrafter"/>
</dbReference>
<keyword evidence="6 10" id="KW-1133">Transmembrane helix</keyword>
<dbReference type="GO" id="GO:0034625">
    <property type="term" value="P:fatty acid elongation, monounsaturated fatty acid"/>
    <property type="evidence" value="ECO:0007669"/>
    <property type="project" value="TreeGrafter"/>
</dbReference>
<dbReference type="PANTHER" id="PTHR11157:SF17">
    <property type="entry name" value="ELONGATION OF VERY LONG CHAIN FATTY ACIDS PROTEIN 6"/>
    <property type="match status" value="1"/>
</dbReference>
<dbReference type="OrthoDB" id="10259681at2759"/>
<comment type="similarity">
    <text evidence="10">Belongs to the ELO family.</text>
</comment>
<evidence type="ECO:0000256" key="10">
    <source>
        <dbReference type="RuleBase" id="RU361115"/>
    </source>
</evidence>
<keyword evidence="8 10" id="KW-0472">Membrane</keyword>
<comment type="subcellular location">
    <subcellularLocation>
        <location evidence="1">Membrane</location>
        <topology evidence="1">Multi-pass membrane protein</topology>
    </subcellularLocation>
</comment>
<keyword evidence="3 10" id="KW-0808">Transferase</keyword>
<dbReference type="AlphaFoldDB" id="A0A7R9FNN2"/>
<evidence type="ECO:0000256" key="2">
    <source>
        <dbReference type="ARBA" id="ARBA00022516"/>
    </source>
</evidence>
<organism evidence="11">
    <name type="scientific">Darwinula stevensoni</name>
    <dbReference type="NCBI Taxonomy" id="69355"/>
    <lineage>
        <taxon>Eukaryota</taxon>
        <taxon>Metazoa</taxon>
        <taxon>Ecdysozoa</taxon>
        <taxon>Arthropoda</taxon>
        <taxon>Crustacea</taxon>
        <taxon>Oligostraca</taxon>
        <taxon>Ostracoda</taxon>
        <taxon>Podocopa</taxon>
        <taxon>Podocopida</taxon>
        <taxon>Darwinulocopina</taxon>
        <taxon>Darwinuloidea</taxon>
        <taxon>Darwinulidae</taxon>
        <taxon>Darwinula</taxon>
    </lineage>
</organism>
<evidence type="ECO:0000256" key="1">
    <source>
        <dbReference type="ARBA" id="ARBA00004141"/>
    </source>
</evidence>
<evidence type="ECO:0000256" key="5">
    <source>
        <dbReference type="ARBA" id="ARBA00022832"/>
    </source>
</evidence>
<protein>
    <recommendedName>
        <fullName evidence="10">Elongation of very long chain fatty acids protein</fullName>
        <ecNumber evidence="10">2.3.1.199</ecNumber>
    </recommendedName>
    <alternativeName>
        <fullName evidence="10">Very-long-chain 3-oxoacyl-CoA synthase</fullName>
    </alternativeName>
</protein>
<evidence type="ECO:0000256" key="9">
    <source>
        <dbReference type="ARBA" id="ARBA00023160"/>
    </source>
</evidence>
<dbReference type="InterPro" id="IPR002076">
    <property type="entry name" value="ELO_fam"/>
</dbReference>
<feature type="transmembrane region" description="Helical" evidence="10">
    <location>
        <begin position="103"/>
        <end position="122"/>
    </location>
</feature>
<dbReference type="EMBL" id="CAJPEV010002340">
    <property type="protein sequence ID" value="CAG0896573.1"/>
    <property type="molecule type" value="Genomic_DNA"/>
</dbReference>
<dbReference type="EMBL" id="LR901857">
    <property type="protein sequence ID" value="CAD7249518.1"/>
    <property type="molecule type" value="Genomic_DNA"/>
</dbReference>
<accession>A0A7R9FNN2</accession>
<dbReference type="InterPro" id="IPR030457">
    <property type="entry name" value="ELO_CS"/>
</dbReference>
<reference evidence="11" key="1">
    <citation type="submission" date="2020-11" db="EMBL/GenBank/DDBJ databases">
        <authorList>
            <person name="Tran Van P."/>
        </authorList>
    </citation>
    <scope>NUCLEOTIDE SEQUENCE</scope>
</reference>
<dbReference type="GO" id="GO:0005789">
    <property type="term" value="C:endoplasmic reticulum membrane"/>
    <property type="evidence" value="ECO:0007669"/>
    <property type="project" value="TreeGrafter"/>
</dbReference>
<keyword evidence="4 10" id="KW-0812">Transmembrane</keyword>
<dbReference type="PANTHER" id="PTHR11157">
    <property type="entry name" value="FATTY ACID ACYL TRANSFERASE-RELATED"/>
    <property type="match status" value="1"/>
</dbReference>
<keyword evidence="9 10" id="KW-0275">Fatty acid biosynthesis</keyword>
<evidence type="ECO:0000313" key="12">
    <source>
        <dbReference type="Proteomes" id="UP000677054"/>
    </source>
</evidence>
<dbReference type="GO" id="GO:0042761">
    <property type="term" value="P:very long-chain fatty acid biosynthetic process"/>
    <property type="evidence" value="ECO:0007669"/>
    <property type="project" value="TreeGrafter"/>
</dbReference>
<evidence type="ECO:0000256" key="6">
    <source>
        <dbReference type="ARBA" id="ARBA00022989"/>
    </source>
</evidence>